<dbReference type="Gene3D" id="1.10.10.10">
    <property type="entry name" value="Winged helix-like DNA-binding domain superfamily/Winged helix DNA-binding domain"/>
    <property type="match status" value="1"/>
</dbReference>
<dbReference type="RefSeq" id="WP_145420157.1">
    <property type="nucleotide sequence ID" value="NZ_CP036526.1"/>
</dbReference>
<gene>
    <name evidence="2" type="ORF">K239x_43570</name>
</gene>
<dbReference type="GO" id="GO:0006352">
    <property type="term" value="P:DNA-templated transcription initiation"/>
    <property type="evidence" value="ECO:0007669"/>
    <property type="project" value="InterPro"/>
</dbReference>
<dbReference type="AlphaFoldDB" id="A0A517NZ09"/>
<evidence type="ECO:0000313" key="2">
    <source>
        <dbReference type="EMBL" id="QDT12348.1"/>
    </source>
</evidence>
<proteinExistence type="predicted"/>
<evidence type="ECO:0000259" key="1">
    <source>
        <dbReference type="Pfam" id="PF07638"/>
    </source>
</evidence>
<reference evidence="2 3" key="1">
    <citation type="submission" date="2019-02" db="EMBL/GenBank/DDBJ databases">
        <title>Deep-cultivation of Planctomycetes and their phenomic and genomic characterization uncovers novel biology.</title>
        <authorList>
            <person name="Wiegand S."/>
            <person name="Jogler M."/>
            <person name="Boedeker C."/>
            <person name="Pinto D."/>
            <person name="Vollmers J."/>
            <person name="Rivas-Marin E."/>
            <person name="Kohn T."/>
            <person name="Peeters S.H."/>
            <person name="Heuer A."/>
            <person name="Rast P."/>
            <person name="Oberbeckmann S."/>
            <person name="Bunk B."/>
            <person name="Jeske O."/>
            <person name="Meyerdierks A."/>
            <person name="Storesund J.E."/>
            <person name="Kallscheuer N."/>
            <person name="Luecker S."/>
            <person name="Lage O.M."/>
            <person name="Pohl T."/>
            <person name="Merkel B.J."/>
            <person name="Hornburger P."/>
            <person name="Mueller R.-W."/>
            <person name="Bruemmer F."/>
            <person name="Labrenz M."/>
            <person name="Spormann A.M."/>
            <person name="Op den Camp H."/>
            <person name="Overmann J."/>
            <person name="Amann R."/>
            <person name="Jetten M.S.M."/>
            <person name="Mascher T."/>
            <person name="Medema M.H."/>
            <person name="Devos D.P."/>
            <person name="Kaster A.-K."/>
            <person name="Ovreas L."/>
            <person name="Rohde M."/>
            <person name="Galperin M.Y."/>
            <person name="Jogler C."/>
        </authorList>
    </citation>
    <scope>NUCLEOTIDE SEQUENCE [LARGE SCALE GENOMIC DNA]</scope>
    <source>
        <strain evidence="2 3">K23_9</strain>
    </source>
</reference>
<organism evidence="2 3">
    <name type="scientific">Stieleria marina</name>
    <dbReference type="NCBI Taxonomy" id="1930275"/>
    <lineage>
        <taxon>Bacteria</taxon>
        <taxon>Pseudomonadati</taxon>
        <taxon>Planctomycetota</taxon>
        <taxon>Planctomycetia</taxon>
        <taxon>Pirellulales</taxon>
        <taxon>Pirellulaceae</taxon>
        <taxon>Stieleria</taxon>
    </lineage>
</organism>
<protein>
    <submittedName>
        <fullName evidence="2">RNA polymerase sigma factor SigL</fullName>
    </submittedName>
</protein>
<feature type="domain" description="RNA polymerase sigma-70 ECF-like HTH" evidence="1">
    <location>
        <begin position="6"/>
        <end position="192"/>
    </location>
</feature>
<dbReference type="InterPro" id="IPR014284">
    <property type="entry name" value="RNA_pol_sigma-70_dom"/>
</dbReference>
<dbReference type="OrthoDB" id="278371at2"/>
<name>A0A517NZ09_9BACT</name>
<dbReference type="InterPro" id="IPR036388">
    <property type="entry name" value="WH-like_DNA-bd_sf"/>
</dbReference>
<keyword evidence="3" id="KW-1185">Reference proteome</keyword>
<dbReference type="NCBIfam" id="TIGR02937">
    <property type="entry name" value="sigma70-ECF"/>
    <property type="match status" value="1"/>
</dbReference>
<accession>A0A517NZ09</accession>
<dbReference type="Pfam" id="PF07638">
    <property type="entry name" value="Sigma70_ECF"/>
    <property type="match status" value="1"/>
</dbReference>
<dbReference type="SUPFAM" id="SSF88659">
    <property type="entry name" value="Sigma3 and sigma4 domains of RNA polymerase sigma factors"/>
    <property type="match status" value="1"/>
</dbReference>
<dbReference type="NCBIfam" id="TIGR02999">
    <property type="entry name" value="Sig-70_X6"/>
    <property type="match status" value="1"/>
</dbReference>
<dbReference type="GO" id="GO:0003700">
    <property type="term" value="F:DNA-binding transcription factor activity"/>
    <property type="evidence" value="ECO:0007669"/>
    <property type="project" value="InterPro"/>
</dbReference>
<dbReference type="InterPro" id="IPR013324">
    <property type="entry name" value="RNA_pol_sigma_r3/r4-like"/>
</dbReference>
<dbReference type="InterPro" id="IPR011517">
    <property type="entry name" value="RNA_pol_sigma70_ECF-like"/>
</dbReference>
<dbReference type="EMBL" id="CP036526">
    <property type="protein sequence ID" value="QDT12348.1"/>
    <property type="molecule type" value="Genomic_DNA"/>
</dbReference>
<evidence type="ECO:0000313" key="3">
    <source>
        <dbReference type="Proteomes" id="UP000319817"/>
    </source>
</evidence>
<dbReference type="InterPro" id="IPR053812">
    <property type="entry name" value="HTH_Sigma70_ECF-like"/>
</dbReference>
<sequence>MTTTDSISLLVLASDQGDVDAKNHFFDNVYDELRRLAAELLAREKTEQTLHPSALVHEVYLHWFAYGRSDKRGLPAFGSEKQAFIDAAATVMRQILVDAARRKNRAKRGANFCRVMIDLDEISAPETKGQLLVLNESLSALQSLEPRIAEVVRLRFFAGMTLHEVADQMGIGRRTADGYWAYAKAWLMAEMSDTRLPAKNKAS</sequence>
<dbReference type="Proteomes" id="UP000319817">
    <property type="component" value="Chromosome"/>
</dbReference>